<organism evidence="2 3">
    <name type="scientific">Sediminitomix flava</name>
    <dbReference type="NCBI Taxonomy" id="379075"/>
    <lineage>
        <taxon>Bacteria</taxon>
        <taxon>Pseudomonadati</taxon>
        <taxon>Bacteroidota</taxon>
        <taxon>Cytophagia</taxon>
        <taxon>Cytophagales</taxon>
        <taxon>Flammeovirgaceae</taxon>
        <taxon>Sediminitomix</taxon>
    </lineage>
</organism>
<dbReference type="Proteomes" id="UP000245535">
    <property type="component" value="Unassembled WGS sequence"/>
</dbReference>
<dbReference type="RefSeq" id="WP_109616339.1">
    <property type="nucleotide sequence ID" value="NZ_QGDO01000001.1"/>
</dbReference>
<evidence type="ECO:0000313" key="3">
    <source>
        <dbReference type="Proteomes" id="UP000245535"/>
    </source>
</evidence>
<accession>A0A315ZHT8</accession>
<dbReference type="EMBL" id="QGDO01000001">
    <property type="protein sequence ID" value="PWJ44872.1"/>
    <property type="molecule type" value="Genomic_DNA"/>
</dbReference>
<protein>
    <submittedName>
        <fullName evidence="2">Uncharacterized protein</fullName>
    </submittedName>
</protein>
<feature type="transmembrane region" description="Helical" evidence="1">
    <location>
        <begin position="65"/>
        <end position="85"/>
    </location>
</feature>
<gene>
    <name evidence="2" type="ORF">BC781_1011261</name>
</gene>
<keyword evidence="1" id="KW-1133">Transmembrane helix</keyword>
<evidence type="ECO:0000313" key="2">
    <source>
        <dbReference type="EMBL" id="PWJ44872.1"/>
    </source>
</evidence>
<name>A0A315ZHT8_SEDFL</name>
<keyword evidence="1" id="KW-0812">Transmembrane</keyword>
<dbReference type="AlphaFoldDB" id="A0A315ZHT8"/>
<proteinExistence type="predicted"/>
<comment type="caution">
    <text evidence="2">The sequence shown here is derived from an EMBL/GenBank/DDBJ whole genome shotgun (WGS) entry which is preliminary data.</text>
</comment>
<sequence length="202" mass="23727">MTNKTLQNSNTQRLRFEGENYKLIKSNFQLSKKAKTRQQLLKLVGVVALIVDIVEFWQAFAAENITAILSTGAIGIFIIATVVLVNKKRGIDLPYLILTKDKLRWRHHFLMKEKSISFSEVQSIHFEIDTIHFLMKEGNEEKYNFLKRLRKEKNSILHEELILLAEELHIPFTLSKTKNAELIKKYPERIERYKVKSRYVGH</sequence>
<keyword evidence="3" id="KW-1185">Reference proteome</keyword>
<reference evidence="2 3" key="1">
    <citation type="submission" date="2018-03" db="EMBL/GenBank/DDBJ databases">
        <title>Genomic Encyclopedia of Archaeal and Bacterial Type Strains, Phase II (KMG-II): from individual species to whole genera.</title>
        <authorList>
            <person name="Goeker M."/>
        </authorList>
    </citation>
    <scope>NUCLEOTIDE SEQUENCE [LARGE SCALE GENOMIC DNA]</scope>
    <source>
        <strain evidence="2 3">DSM 28229</strain>
    </source>
</reference>
<feature type="transmembrane region" description="Helical" evidence="1">
    <location>
        <begin position="40"/>
        <end position="59"/>
    </location>
</feature>
<evidence type="ECO:0000256" key="1">
    <source>
        <dbReference type="SAM" id="Phobius"/>
    </source>
</evidence>
<keyword evidence="1" id="KW-0472">Membrane</keyword>